<feature type="non-terminal residue" evidence="1">
    <location>
        <position position="85"/>
    </location>
</feature>
<dbReference type="EMBL" id="CAJOBH010045581">
    <property type="protein sequence ID" value="CAF4352132.1"/>
    <property type="molecule type" value="Genomic_DNA"/>
</dbReference>
<accession>A0A8S2UVK8</accession>
<evidence type="ECO:0000313" key="1">
    <source>
        <dbReference type="EMBL" id="CAF4352132.1"/>
    </source>
</evidence>
<dbReference type="AlphaFoldDB" id="A0A8S2UVK8"/>
<name>A0A8S2UVK8_9BILA</name>
<organism evidence="1 2">
    <name type="scientific">Rotaria magnacalcarata</name>
    <dbReference type="NCBI Taxonomy" id="392030"/>
    <lineage>
        <taxon>Eukaryota</taxon>
        <taxon>Metazoa</taxon>
        <taxon>Spiralia</taxon>
        <taxon>Gnathifera</taxon>
        <taxon>Rotifera</taxon>
        <taxon>Eurotatoria</taxon>
        <taxon>Bdelloidea</taxon>
        <taxon>Philodinida</taxon>
        <taxon>Philodinidae</taxon>
        <taxon>Rotaria</taxon>
    </lineage>
</organism>
<gene>
    <name evidence="1" type="ORF">BYL167_LOCUS29546</name>
</gene>
<comment type="caution">
    <text evidence="1">The sequence shown here is derived from an EMBL/GenBank/DDBJ whole genome shotgun (WGS) entry which is preliminary data.</text>
</comment>
<feature type="non-terminal residue" evidence="1">
    <location>
        <position position="1"/>
    </location>
</feature>
<reference evidence="1" key="1">
    <citation type="submission" date="2021-02" db="EMBL/GenBank/DDBJ databases">
        <authorList>
            <person name="Nowell W R."/>
        </authorList>
    </citation>
    <scope>NUCLEOTIDE SEQUENCE</scope>
</reference>
<dbReference type="Proteomes" id="UP000681967">
    <property type="component" value="Unassembled WGS sequence"/>
</dbReference>
<protein>
    <submittedName>
        <fullName evidence="1">Uncharacterized protein</fullName>
    </submittedName>
</protein>
<proteinExistence type="predicted"/>
<sequence length="85" mass="9663">GLCEKLYVFLTGSTKRVVVLRNIYSSSTNKDTLSLKDLSDMRWTAQYSSVVAIHESFNEIVDTLDELCNDNDKTTKLEANSIREK</sequence>
<evidence type="ECO:0000313" key="2">
    <source>
        <dbReference type="Proteomes" id="UP000681967"/>
    </source>
</evidence>